<sequence>MVRVLKVTTPSNKAGNLVHPQGFNGTALKQPVDRVLLATQLRACSTVPGSRDGCRGAGSGDNQYELLCVTALVRSFLLHQSVRVWQGSFHRALMSCNVR</sequence>
<dbReference type="Proteomes" id="UP000070089">
    <property type="component" value="Unassembled WGS sequence"/>
</dbReference>
<dbReference type="VEuPathDB" id="GiardiaDB:QR46_4982"/>
<dbReference type="AlphaFoldDB" id="A0A132NLY2"/>
<evidence type="ECO:0000313" key="2">
    <source>
        <dbReference type="Proteomes" id="UP000070089"/>
    </source>
</evidence>
<comment type="caution">
    <text evidence="1">The sequence shown here is derived from an EMBL/GenBank/DDBJ whole genome shotgun (WGS) entry which is preliminary data.</text>
</comment>
<accession>A0A132NLY2</accession>
<reference evidence="1 2" key="1">
    <citation type="journal article" date="2015" name="Mol. Biochem. Parasitol.">
        <title>Identification of polymorphic genes for use in assemblage B genotyping assays through comparative genomics of multiple assemblage B Giardia duodenalis isolates.</title>
        <authorList>
            <person name="Wielinga C."/>
            <person name="Thompson R.C."/>
            <person name="Monis P."/>
            <person name="Ryan U."/>
        </authorList>
    </citation>
    <scope>NUCLEOTIDE SEQUENCE [LARGE SCALE GENOMIC DNA]</scope>
    <source>
        <strain evidence="1 2">BAH15c1</strain>
    </source>
</reference>
<protein>
    <submittedName>
        <fullName evidence="1">Uncharacterized protein</fullName>
    </submittedName>
</protein>
<name>A0A132NLY2_GIAIN</name>
<proteinExistence type="predicted"/>
<gene>
    <name evidence="1" type="ORF">QR46_4982</name>
</gene>
<evidence type="ECO:0000313" key="1">
    <source>
        <dbReference type="EMBL" id="KWX11064.1"/>
    </source>
</evidence>
<organism evidence="1 2">
    <name type="scientific">Giardia duodenalis assemblage B</name>
    <dbReference type="NCBI Taxonomy" id="1394984"/>
    <lineage>
        <taxon>Eukaryota</taxon>
        <taxon>Metamonada</taxon>
        <taxon>Diplomonadida</taxon>
        <taxon>Hexamitidae</taxon>
        <taxon>Giardiinae</taxon>
        <taxon>Giardia</taxon>
    </lineage>
</organism>
<dbReference type="EMBL" id="JXTI01000442">
    <property type="protein sequence ID" value="KWX11064.1"/>
    <property type="molecule type" value="Genomic_DNA"/>
</dbReference>